<proteinExistence type="inferred from homology"/>
<dbReference type="HOGENOM" id="CLU_948079_0_0_1"/>
<keyword evidence="5" id="KW-1185">Reference proteome</keyword>
<evidence type="ECO:0000256" key="2">
    <source>
        <dbReference type="SAM" id="Phobius"/>
    </source>
</evidence>
<feature type="domain" description="Protein root UVB sensitive/RUS" evidence="3">
    <location>
        <begin position="29"/>
        <end position="232"/>
    </location>
</feature>
<keyword evidence="2" id="KW-1133">Transmembrane helix</keyword>
<evidence type="ECO:0000256" key="1">
    <source>
        <dbReference type="ARBA" id="ARBA00007558"/>
    </source>
</evidence>
<protein>
    <recommendedName>
        <fullName evidence="3">Protein root UVB sensitive/RUS domain-containing protein</fullName>
    </recommendedName>
</protein>
<accession>A0A0D3JGV1</accession>
<dbReference type="EnsemblProtists" id="EOD22736">
    <property type="protein sequence ID" value="EOD22736"/>
    <property type="gene ID" value="EMIHUDRAFT_195068"/>
</dbReference>
<dbReference type="InterPro" id="IPR054549">
    <property type="entry name" value="UVB_sens_RUS_dom"/>
</dbReference>
<dbReference type="PANTHER" id="PTHR12770:SF22">
    <property type="entry name" value="PROTEIN ROOT UVB SENSITIVE 1, CHLOROPLASTIC"/>
    <property type="match status" value="1"/>
</dbReference>
<comment type="similarity">
    <text evidence="1">Belongs to the RUS1 family.</text>
</comment>
<dbReference type="InterPro" id="IPR006968">
    <property type="entry name" value="RUS_fam"/>
</dbReference>
<evidence type="ECO:0000313" key="4">
    <source>
        <dbReference type="EnsemblProtists" id="EOD22736"/>
    </source>
</evidence>
<feature type="transmembrane region" description="Helical" evidence="2">
    <location>
        <begin position="76"/>
        <end position="98"/>
    </location>
</feature>
<dbReference type="KEGG" id="ehx:EMIHUDRAFT_195068"/>
<dbReference type="eggNOG" id="KOG4249">
    <property type="taxonomic scope" value="Eukaryota"/>
</dbReference>
<keyword evidence="2" id="KW-0472">Membrane</keyword>
<keyword evidence="2" id="KW-0812">Transmembrane</keyword>
<dbReference type="GeneID" id="17268283"/>
<dbReference type="AlphaFoldDB" id="A0A0D3JGV1"/>
<dbReference type="Proteomes" id="UP000013827">
    <property type="component" value="Unassembled WGS sequence"/>
</dbReference>
<dbReference type="Pfam" id="PF04884">
    <property type="entry name" value="UVB_sens_prot"/>
    <property type="match status" value="1"/>
</dbReference>
<evidence type="ECO:0000259" key="3">
    <source>
        <dbReference type="Pfam" id="PF04884"/>
    </source>
</evidence>
<reference evidence="4" key="2">
    <citation type="submission" date="2024-10" db="UniProtKB">
        <authorList>
            <consortium name="EnsemblProtists"/>
        </authorList>
    </citation>
    <scope>IDENTIFICATION</scope>
</reference>
<dbReference type="PaxDb" id="2903-EOD22736"/>
<reference evidence="5" key="1">
    <citation type="journal article" date="2013" name="Nature">
        <title>Pan genome of the phytoplankton Emiliania underpins its global distribution.</title>
        <authorList>
            <person name="Read B.A."/>
            <person name="Kegel J."/>
            <person name="Klute M.J."/>
            <person name="Kuo A."/>
            <person name="Lefebvre S.C."/>
            <person name="Maumus F."/>
            <person name="Mayer C."/>
            <person name="Miller J."/>
            <person name="Monier A."/>
            <person name="Salamov A."/>
            <person name="Young J."/>
            <person name="Aguilar M."/>
            <person name="Claverie J.M."/>
            <person name="Frickenhaus S."/>
            <person name="Gonzalez K."/>
            <person name="Herman E.K."/>
            <person name="Lin Y.C."/>
            <person name="Napier J."/>
            <person name="Ogata H."/>
            <person name="Sarno A.F."/>
            <person name="Shmutz J."/>
            <person name="Schroeder D."/>
            <person name="de Vargas C."/>
            <person name="Verret F."/>
            <person name="von Dassow P."/>
            <person name="Valentin K."/>
            <person name="Van de Peer Y."/>
            <person name="Wheeler G."/>
            <person name="Dacks J.B."/>
            <person name="Delwiche C.F."/>
            <person name="Dyhrman S.T."/>
            <person name="Glockner G."/>
            <person name="John U."/>
            <person name="Richards T."/>
            <person name="Worden A.Z."/>
            <person name="Zhang X."/>
            <person name="Grigoriev I.V."/>
            <person name="Allen A.E."/>
            <person name="Bidle K."/>
            <person name="Borodovsky M."/>
            <person name="Bowler C."/>
            <person name="Brownlee C."/>
            <person name="Cock J.M."/>
            <person name="Elias M."/>
            <person name="Gladyshev V.N."/>
            <person name="Groth M."/>
            <person name="Guda C."/>
            <person name="Hadaegh A."/>
            <person name="Iglesias-Rodriguez M.D."/>
            <person name="Jenkins J."/>
            <person name="Jones B.M."/>
            <person name="Lawson T."/>
            <person name="Leese F."/>
            <person name="Lindquist E."/>
            <person name="Lobanov A."/>
            <person name="Lomsadze A."/>
            <person name="Malik S.B."/>
            <person name="Marsh M.E."/>
            <person name="Mackinder L."/>
            <person name="Mock T."/>
            <person name="Mueller-Roeber B."/>
            <person name="Pagarete A."/>
            <person name="Parker M."/>
            <person name="Probert I."/>
            <person name="Quesneville H."/>
            <person name="Raines C."/>
            <person name="Rensing S.A."/>
            <person name="Riano-Pachon D.M."/>
            <person name="Richier S."/>
            <person name="Rokitta S."/>
            <person name="Shiraiwa Y."/>
            <person name="Soanes D.M."/>
            <person name="van der Giezen M."/>
            <person name="Wahlund T.M."/>
            <person name="Williams B."/>
            <person name="Wilson W."/>
            <person name="Wolfe G."/>
            <person name="Wurch L.L."/>
        </authorList>
    </citation>
    <scope>NUCLEOTIDE SEQUENCE</scope>
</reference>
<dbReference type="PANTHER" id="PTHR12770">
    <property type="entry name" value="RUS1 FAMILY PROTEIN C16ORF58"/>
    <property type="match status" value="1"/>
</dbReference>
<dbReference type="RefSeq" id="XP_005775165.1">
    <property type="nucleotide sequence ID" value="XM_005775108.1"/>
</dbReference>
<evidence type="ECO:0000313" key="5">
    <source>
        <dbReference type="Proteomes" id="UP000013827"/>
    </source>
</evidence>
<organism evidence="4 5">
    <name type="scientific">Emiliania huxleyi (strain CCMP1516)</name>
    <dbReference type="NCBI Taxonomy" id="280463"/>
    <lineage>
        <taxon>Eukaryota</taxon>
        <taxon>Haptista</taxon>
        <taxon>Haptophyta</taxon>
        <taxon>Prymnesiophyceae</taxon>
        <taxon>Isochrysidales</taxon>
        <taxon>Noelaerhabdaceae</taxon>
        <taxon>Emiliania</taxon>
    </lineage>
</organism>
<sequence length="294" mass="30479">MKRLSRRVTARAASHIAANHGGGGVALWQRAQSALEAVLLPCDFPHSVGPGYLRYVQWTSIGLVTGKVESILATQAALFAVGVGAGAVPMAAAIQWVLKDGVGHAAAIGYATVVNTRFDADARRYRFHATAGHTAADLVACTMPLAPKTVALVGLEVPSFLLLGSLSSAISSVAGVAQAVARARIMASFARQGNPADGTPHLFLESNLADCTRAGQSQAKLMSLVGTAAGIGPSWLSAKTELETHERRANIALPYRSVFGGALRLQPALRDATLVGLLSEARRSGGEAVGRKLA</sequence>
<feature type="transmembrane region" description="Helical" evidence="2">
    <location>
        <begin position="160"/>
        <end position="181"/>
    </location>
</feature>
<name>A0A0D3JGV1_EMIH1</name>